<organism evidence="2 3">
    <name type="scientific">Bradyrhizobium ontarionense</name>
    <dbReference type="NCBI Taxonomy" id="2898149"/>
    <lineage>
        <taxon>Bacteria</taxon>
        <taxon>Pseudomonadati</taxon>
        <taxon>Pseudomonadota</taxon>
        <taxon>Alphaproteobacteria</taxon>
        <taxon>Hyphomicrobiales</taxon>
        <taxon>Nitrobacteraceae</taxon>
        <taxon>Bradyrhizobium</taxon>
    </lineage>
</organism>
<sequence length="155" mass="17398">MTSAGEWVIWNGSMGIVDTVRLGPVVDDATGRPVRLAPPYDVVGPFSLDELETHGRIVFGACLVMSQRRWREDQDALRIAARAARRALWDQLDRDEDDDAFRTILDLPLQGRLTAVDIKVAFRRLAKTAHPDAGGSNEWYRRISEAREALLAQLD</sequence>
<reference evidence="2" key="1">
    <citation type="journal article" date="2024" name="Antonie Van Leeuwenhoek">
        <title>Bradyrhizobium ontarionense sp. nov., a novel bacterial symbiont isolated from Aeschynomene indica (Indian jointvetch), harbours photosynthesis, nitrogen fixation and nitrous oxide (N2O) reductase genes.</title>
        <authorList>
            <person name="Bromfield E.S.P."/>
            <person name="Cloutier S."/>
        </authorList>
    </citation>
    <scope>NUCLEOTIDE SEQUENCE</scope>
    <source>
        <strain evidence="2">A19</strain>
    </source>
</reference>
<proteinExistence type="predicted"/>
<dbReference type="SUPFAM" id="SSF46565">
    <property type="entry name" value="Chaperone J-domain"/>
    <property type="match status" value="1"/>
</dbReference>
<accession>A0ABY3RKU9</accession>
<evidence type="ECO:0000313" key="2">
    <source>
        <dbReference type="EMBL" id="UFZ07963.1"/>
    </source>
</evidence>
<feature type="domain" description="J" evidence="1">
    <location>
        <begin position="100"/>
        <end position="155"/>
    </location>
</feature>
<protein>
    <submittedName>
        <fullName evidence="2">J domain-containing protein</fullName>
    </submittedName>
</protein>
<evidence type="ECO:0000259" key="1">
    <source>
        <dbReference type="PROSITE" id="PS50076"/>
    </source>
</evidence>
<dbReference type="PROSITE" id="PS50076">
    <property type="entry name" value="DNAJ_2"/>
    <property type="match status" value="1"/>
</dbReference>
<dbReference type="Proteomes" id="UP001431010">
    <property type="component" value="Chromosome"/>
</dbReference>
<evidence type="ECO:0000313" key="3">
    <source>
        <dbReference type="Proteomes" id="UP001431010"/>
    </source>
</evidence>
<keyword evidence="3" id="KW-1185">Reference proteome</keyword>
<dbReference type="EMBL" id="CP088156">
    <property type="protein sequence ID" value="UFZ07963.1"/>
    <property type="molecule type" value="Genomic_DNA"/>
</dbReference>
<gene>
    <name evidence="2" type="ORF">LQG66_17400</name>
</gene>
<name>A0ABY3RKU9_9BRAD</name>
<dbReference type="RefSeq" id="WP_231327412.1">
    <property type="nucleotide sequence ID" value="NZ_CP088156.1"/>
</dbReference>
<dbReference type="InterPro" id="IPR036869">
    <property type="entry name" value="J_dom_sf"/>
</dbReference>
<dbReference type="InterPro" id="IPR001623">
    <property type="entry name" value="DnaJ_domain"/>
</dbReference>
<dbReference type="Gene3D" id="1.10.287.110">
    <property type="entry name" value="DnaJ domain"/>
    <property type="match status" value="1"/>
</dbReference>